<dbReference type="EMBL" id="CVRI01000072">
    <property type="protein sequence ID" value="CRL07598.1"/>
    <property type="molecule type" value="Genomic_DNA"/>
</dbReference>
<evidence type="ECO:0000313" key="2">
    <source>
        <dbReference type="Proteomes" id="UP000183832"/>
    </source>
</evidence>
<sequence>MTLPLSMPHHSYEDVVRNDFITLHGKLFNHFLSKIRKQIKPLSSPLINTRLKNEECLQMHIKNHDPLCTAAEK</sequence>
<keyword evidence="2" id="KW-1185">Reference proteome</keyword>
<dbReference type="AlphaFoldDB" id="A0A1J1J7Z3"/>
<gene>
    <name evidence="1" type="ORF">CLUMA_CG020563</name>
</gene>
<accession>A0A1J1J7Z3</accession>
<organism evidence="1 2">
    <name type="scientific">Clunio marinus</name>
    <dbReference type="NCBI Taxonomy" id="568069"/>
    <lineage>
        <taxon>Eukaryota</taxon>
        <taxon>Metazoa</taxon>
        <taxon>Ecdysozoa</taxon>
        <taxon>Arthropoda</taxon>
        <taxon>Hexapoda</taxon>
        <taxon>Insecta</taxon>
        <taxon>Pterygota</taxon>
        <taxon>Neoptera</taxon>
        <taxon>Endopterygota</taxon>
        <taxon>Diptera</taxon>
        <taxon>Nematocera</taxon>
        <taxon>Chironomoidea</taxon>
        <taxon>Chironomidae</taxon>
        <taxon>Clunio</taxon>
    </lineage>
</organism>
<reference evidence="1 2" key="1">
    <citation type="submission" date="2015-04" db="EMBL/GenBank/DDBJ databases">
        <authorList>
            <person name="Syromyatnikov M.Y."/>
            <person name="Popov V.N."/>
        </authorList>
    </citation>
    <scope>NUCLEOTIDE SEQUENCE [LARGE SCALE GENOMIC DNA]</scope>
</reference>
<protein>
    <submittedName>
        <fullName evidence="1">CLUMA_CG020563, isoform A</fullName>
    </submittedName>
</protein>
<dbReference type="Proteomes" id="UP000183832">
    <property type="component" value="Unassembled WGS sequence"/>
</dbReference>
<name>A0A1J1J7Z3_9DIPT</name>
<evidence type="ECO:0000313" key="1">
    <source>
        <dbReference type="EMBL" id="CRL07598.1"/>
    </source>
</evidence>
<proteinExistence type="predicted"/>